<name>A0A7J7LIW3_9MAGN</name>
<dbReference type="GO" id="GO:0046872">
    <property type="term" value="F:metal ion binding"/>
    <property type="evidence" value="ECO:0007669"/>
    <property type="project" value="UniProtKB-UniRule"/>
</dbReference>
<comment type="catalytic activity">
    <reaction evidence="1">
        <text>O-phospho-L-seryl-[protein] + H2O = L-seryl-[protein] + phosphate</text>
        <dbReference type="Rhea" id="RHEA:20629"/>
        <dbReference type="Rhea" id="RHEA-COMP:9863"/>
        <dbReference type="Rhea" id="RHEA-COMP:11604"/>
        <dbReference type="ChEBI" id="CHEBI:15377"/>
        <dbReference type="ChEBI" id="CHEBI:29999"/>
        <dbReference type="ChEBI" id="CHEBI:43474"/>
        <dbReference type="ChEBI" id="CHEBI:83421"/>
        <dbReference type="EC" id="3.1.3.16"/>
    </reaction>
</comment>
<reference evidence="2 3" key="1">
    <citation type="journal article" date="2020" name="IScience">
        <title>Genome Sequencing of the Endangered Kingdonia uniflora (Circaeasteraceae, Ranunculales) Reveals Potential Mechanisms of Evolutionary Specialization.</title>
        <authorList>
            <person name="Sun Y."/>
            <person name="Deng T."/>
            <person name="Zhang A."/>
            <person name="Moore M.J."/>
            <person name="Landis J.B."/>
            <person name="Lin N."/>
            <person name="Zhang H."/>
            <person name="Zhang X."/>
            <person name="Huang J."/>
            <person name="Zhang X."/>
            <person name="Sun H."/>
            <person name="Wang H."/>
        </authorList>
    </citation>
    <scope>NUCLEOTIDE SEQUENCE [LARGE SCALE GENOMIC DNA]</scope>
    <source>
        <strain evidence="2">TB1705</strain>
        <tissue evidence="2">Leaf</tissue>
    </source>
</reference>
<feature type="non-terminal residue" evidence="2">
    <location>
        <position position="1"/>
    </location>
</feature>
<organism evidence="2 3">
    <name type="scientific">Kingdonia uniflora</name>
    <dbReference type="NCBI Taxonomy" id="39325"/>
    <lineage>
        <taxon>Eukaryota</taxon>
        <taxon>Viridiplantae</taxon>
        <taxon>Streptophyta</taxon>
        <taxon>Embryophyta</taxon>
        <taxon>Tracheophyta</taxon>
        <taxon>Spermatophyta</taxon>
        <taxon>Magnoliopsida</taxon>
        <taxon>Ranunculales</taxon>
        <taxon>Circaeasteraceae</taxon>
        <taxon>Kingdonia</taxon>
    </lineage>
</organism>
<keyword evidence="3" id="KW-1185">Reference proteome</keyword>
<keyword evidence="1" id="KW-0378">Hydrolase</keyword>
<evidence type="ECO:0000313" key="2">
    <source>
        <dbReference type="EMBL" id="KAF6142478.1"/>
    </source>
</evidence>
<evidence type="ECO:0000313" key="3">
    <source>
        <dbReference type="Proteomes" id="UP000541444"/>
    </source>
</evidence>
<keyword evidence="1" id="KW-0460">Magnesium</keyword>
<accession>A0A7J7LIW3</accession>
<comment type="caution">
    <text evidence="2">The sequence shown here is derived from an EMBL/GenBank/DDBJ whole genome shotgun (WGS) entry which is preliminary data.</text>
</comment>
<dbReference type="GO" id="GO:0004722">
    <property type="term" value="F:protein serine/threonine phosphatase activity"/>
    <property type="evidence" value="ECO:0007669"/>
    <property type="project" value="UniProtKB-EC"/>
</dbReference>
<sequence length="107" mass="11791">MEGTGQSAEWYECSVKAYIPYVLGRLHLFSQRRGVQVSEKKVLRSKTLKLYSGSCYLPHPAKEETGGEDAHFICIDEQAIGFVDGVGGWADMGINAGLYAQELMSKS</sequence>
<gene>
    <name evidence="2" type="ORF">GIB67_039442</name>
</gene>
<keyword evidence="1" id="KW-0464">Manganese</keyword>
<keyword evidence="1" id="KW-0904">Protein phosphatase</keyword>
<evidence type="ECO:0000256" key="1">
    <source>
        <dbReference type="RuleBase" id="RU366020"/>
    </source>
</evidence>
<dbReference type="EMBL" id="JACGCM010002254">
    <property type="protein sequence ID" value="KAF6142478.1"/>
    <property type="molecule type" value="Genomic_DNA"/>
</dbReference>
<comment type="cofactor">
    <cofactor evidence="1">
        <name>Mg(2+)</name>
        <dbReference type="ChEBI" id="CHEBI:18420"/>
    </cofactor>
</comment>
<dbReference type="PANTHER" id="PTHR12320:SF83">
    <property type="entry name" value="PROTEIN PHOSPHATASE 2C 55-RELATED"/>
    <property type="match status" value="1"/>
</dbReference>
<comment type="catalytic activity">
    <reaction evidence="1">
        <text>O-phospho-L-threonyl-[protein] + H2O = L-threonyl-[protein] + phosphate</text>
        <dbReference type="Rhea" id="RHEA:47004"/>
        <dbReference type="Rhea" id="RHEA-COMP:11060"/>
        <dbReference type="Rhea" id="RHEA-COMP:11605"/>
        <dbReference type="ChEBI" id="CHEBI:15377"/>
        <dbReference type="ChEBI" id="CHEBI:30013"/>
        <dbReference type="ChEBI" id="CHEBI:43474"/>
        <dbReference type="ChEBI" id="CHEBI:61977"/>
        <dbReference type="EC" id="3.1.3.16"/>
    </reaction>
</comment>
<dbReference type="AlphaFoldDB" id="A0A7J7LIW3"/>
<comment type="similarity">
    <text evidence="1">Belongs to the PP2C family.</text>
</comment>
<dbReference type="OrthoDB" id="60843at2759"/>
<proteinExistence type="inferred from homology"/>
<comment type="cofactor">
    <cofactor evidence="1">
        <name>Mn(2+)</name>
        <dbReference type="ChEBI" id="CHEBI:29035"/>
    </cofactor>
</comment>
<dbReference type="PANTHER" id="PTHR12320">
    <property type="entry name" value="PROTEIN PHOSPHATASE 2C"/>
    <property type="match status" value="1"/>
</dbReference>
<protein>
    <recommendedName>
        <fullName evidence="1">Protein phosphatase</fullName>
        <ecNumber evidence="1">3.1.3.16</ecNumber>
    </recommendedName>
</protein>
<keyword evidence="1" id="KW-0479">Metal-binding</keyword>
<dbReference type="Proteomes" id="UP000541444">
    <property type="component" value="Unassembled WGS sequence"/>
</dbReference>
<dbReference type="EC" id="3.1.3.16" evidence="1"/>
<dbReference type="InterPro" id="IPR039123">
    <property type="entry name" value="PPTC7"/>
</dbReference>